<protein>
    <submittedName>
        <fullName evidence="2">Secreted protein</fullName>
    </submittedName>
</protein>
<dbReference type="WBParaSite" id="ALUE_0000533301-mRNA-1">
    <property type="protein sequence ID" value="ALUE_0000533301-mRNA-1"/>
    <property type="gene ID" value="ALUE_0000533301"/>
</dbReference>
<dbReference type="Proteomes" id="UP000036681">
    <property type="component" value="Unplaced"/>
</dbReference>
<evidence type="ECO:0000313" key="1">
    <source>
        <dbReference type="Proteomes" id="UP000036681"/>
    </source>
</evidence>
<proteinExistence type="predicted"/>
<sequence>MRVTTVFKFSSVCLPSTHSTRIFGRSFASSRTALSCQRRNCTDTVKSSWS</sequence>
<reference evidence="2" key="1">
    <citation type="submission" date="2017-02" db="UniProtKB">
        <authorList>
            <consortium name="WormBaseParasite"/>
        </authorList>
    </citation>
    <scope>IDENTIFICATION</scope>
</reference>
<organism evidence="1 2">
    <name type="scientific">Ascaris lumbricoides</name>
    <name type="common">Giant roundworm</name>
    <dbReference type="NCBI Taxonomy" id="6252"/>
    <lineage>
        <taxon>Eukaryota</taxon>
        <taxon>Metazoa</taxon>
        <taxon>Ecdysozoa</taxon>
        <taxon>Nematoda</taxon>
        <taxon>Chromadorea</taxon>
        <taxon>Rhabditida</taxon>
        <taxon>Spirurina</taxon>
        <taxon>Ascaridomorpha</taxon>
        <taxon>Ascaridoidea</taxon>
        <taxon>Ascarididae</taxon>
        <taxon>Ascaris</taxon>
    </lineage>
</organism>
<keyword evidence="1" id="KW-1185">Reference proteome</keyword>
<accession>A0A0M3HSB3</accession>
<name>A0A0M3HSB3_ASCLU</name>
<dbReference type="AlphaFoldDB" id="A0A0M3HSB3"/>
<evidence type="ECO:0000313" key="2">
    <source>
        <dbReference type="WBParaSite" id="ALUE_0000533301-mRNA-1"/>
    </source>
</evidence>